<organism evidence="2 3">
    <name type="scientific">Gordonia iterans</name>
    <dbReference type="NCBI Taxonomy" id="1004901"/>
    <lineage>
        <taxon>Bacteria</taxon>
        <taxon>Bacillati</taxon>
        <taxon>Actinomycetota</taxon>
        <taxon>Actinomycetes</taxon>
        <taxon>Mycobacteriales</taxon>
        <taxon>Gordoniaceae</taxon>
        <taxon>Gordonia</taxon>
    </lineage>
</organism>
<reference evidence="2 3" key="1">
    <citation type="submission" date="2018-03" db="EMBL/GenBank/DDBJ databases">
        <title>Characteristics and genome of n-alkane degrading marine bacteria Gordonia iterans isolated from crude oil contaminated in Tae-an, South Korea.</title>
        <authorList>
            <person name="Lee S.-S."/>
            <person name="Kim H."/>
        </authorList>
    </citation>
    <scope>NUCLEOTIDE SEQUENCE [LARGE SCALE GENOMIC DNA]</scope>
    <source>
        <strain evidence="2 3">Co17</strain>
    </source>
</reference>
<proteinExistence type="predicted"/>
<dbReference type="EMBL" id="CP027433">
    <property type="protein sequence ID" value="AVM00365.1"/>
    <property type="molecule type" value="Genomic_DNA"/>
</dbReference>
<evidence type="ECO:0000313" key="2">
    <source>
        <dbReference type="EMBL" id="AVM00365.1"/>
    </source>
</evidence>
<evidence type="ECO:0000259" key="1">
    <source>
        <dbReference type="Pfam" id="PF14534"/>
    </source>
</evidence>
<dbReference type="Pfam" id="PF14534">
    <property type="entry name" value="DUF4440"/>
    <property type="match status" value="1"/>
</dbReference>
<keyword evidence="3" id="KW-1185">Reference proteome</keyword>
<gene>
    <name evidence="2" type="ORF">C6V83_08860</name>
</gene>
<dbReference type="OrthoDB" id="7845843at2"/>
<evidence type="ECO:0000313" key="3">
    <source>
        <dbReference type="Proteomes" id="UP000239814"/>
    </source>
</evidence>
<sequence>MTEQTPSPTLVGTELRALEPSFHRSPPGSDRSVFEQMTTPDFFEVGASGRVHQRDFVLDTVAERYAAGIDEPQFTVREFAVRHLSGESWLATYELTQDGRRTRRAKIWTRTGSAWRADYHQGTLV</sequence>
<accession>A0A2S0KFB0</accession>
<protein>
    <submittedName>
        <fullName evidence="2">DUF4440 domain-containing protein</fullName>
    </submittedName>
</protein>
<name>A0A2S0KFB0_9ACTN</name>
<dbReference type="AlphaFoldDB" id="A0A2S0KFB0"/>
<dbReference type="Gene3D" id="3.10.450.50">
    <property type="match status" value="1"/>
</dbReference>
<dbReference type="InterPro" id="IPR032710">
    <property type="entry name" value="NTF2-like_dom_sf"/>
</dbReference>
<feature type="domain" description="DUF4440" evidence="1">
    <location>
        <begin position="29"/>
        <end position="116"/>
    </location>
</feature>
<dbReference type="KEGG" id="git:C6V83_08860"/>
<dbReference type="RefSeq" id="WP_105942093.1">
    <property type="nucleotide sequence ID" value="NZ_CP027433.1"/>
</dbReference>
<dbReference type="SUPFAM" id="SSF54427">
    <property type="entry name" value="NTF2-like"/>
    <property type="match status" value="1"/>
</dbReference>
<dbReference type="InterPro" id="IPR027843">
    <property type="entry name" value="DUF4440"/>
</dbReference>
<dbReference type="Proteomes" id="UP000239814">
    <property type="component" value="Chromosome"/>
</dbReference>